<dbReference type="PANTHER" id="PTHR30536">
    <property type="entry name" value="ALTRONATE/GALACTARATE DEHYDRATASE"/>
    <property type="match status" value="1"/>
</dbReference>
<dbReference type="InterPro" id="IPR048332">
    <property type="entry name" value="GD_AH_C"/>
</dbReference>
<dbReference type="SMART" id="SM00858">
    <property type="entry name" value="SAF"/>
    <property type="match status" value="1"/>
</dbReference>
<dbReference type="KEGG" id="maqu:Maq22A_c16515"/>
<evidence type="ECO:0000256" key="2">
    <source>
        <dbReference type="ARBA" id="ARBA00023239"/>
    </source>
</evidence>
<sequence>MSAPTPLHPTNPRIVRLSHEDNVVVAVDPIVPGAAVEGVTASARVPRGHKFAVMAIPEGAPIRKFGQIIGFANRPIAPGEWVHEHNVGLGEAKGDFARDYRFCEEARPVAMVPEAQRATFEGYRRADGRVGTRNYVGVLTSVNCSATVARFIAEEARRSGLLDEFPGIDGIIPLTHGTGCGYDIQGEGADILKRTLWGYAANPNMGGVIMVGLGCEGLQIDRWKRAYGIEESETFRSFTIQDTGGTRRTIEAGVAALREMLPAVAKARRETVPASELMLALQCGGSDGYSGITANPALGAAVDRLVAEGGTAILSETPEIYGAEHLLTARAASPEIGHKLVEMIHWWEAYTARNGGEMNNNPSPGNKAGGLTTILEKSLGATAKGGSTTLTGVYRYAEPVTAKGFVYMDTPGFDPVAATGQVAGGANVLCFTTGRGSAYGCKPTPSIKLATNSEMYRRMQDDMDIDCGDVLDGVSIEEKGRQIFETVLRVASGERTKSEGFGYGDAEFVPWQIGAVM</sequence>
<comment type="similarity">
    <text evidence="1">Belongs to the UxaA family.</text>
</comment>
<dbReference type="InterPro" id="IPR044144">
    <property type="entry name" value="SAF_UxaA/GarD"/>
</dbReference>
<dbReference type="AlphaFoldDB" id="A0A0C6F1G1"/>
<proteinExistence type="inferred from homology"/>
<dbReference type="Proteomes" id="UP000061432">
    <property type="component" value="Chromosome"/>
</dbReference>
<dbReference type="OrthoDB" id="9804574at2"/>
<dbReference type="InterPro" id="IPR013974">
    <property type="entry name" value="SAF"/>
</dbReference>
<dbReference type="RefSeq" id="WP_060847564.1">
    <property type="nucleotide sequence ID" value="NZ_AP014704.1"/>
</dbReference>
<evidence type="ECO:0000256" key="1">
    <source>
        <dbReference type="ARBA" id="ARBA00010986"/>
    </source>
</evidence>
<dbReference type="STRING" id="270351.Maq22A_c16515"/>
<dbReference type="Pfam" id="PF20629">
    <property type="entry name" value="GD_AH_C"/>
    <property type="match status" value="1"/>
</dbReference>
<protein>
    <submittedName>
        <fullName evidence="4">Galactarate dehydratase</fullName>
    </submittedName>
</protein>
<name>A0A0C6F1G1_9HYPH</name>
<evidence type="ECO:0000313" key="5">
    <source>
        <dbReference type="Proteomes" id="UP000061432"/>
    </source>
</evidence>
<dbReference type="InterPro" id="IPR052172">
    <property type="entry name" value="UxaA_altronate/galactarate_dh"/>
</dbReference>
<accession>A0A0C6F1G1</accession>
<organism evidence="4 5">
    <name type="scientific">Methylobacterium aquaticum</name>
    <dbReference type="NCBI Taxonomy" id="270351"/>
    <lineage>
        <taxon>Bacteria</taxon>
        <taxon>Pseudomonadati</taxon>
        <taxon>Pseudomonadota</taxon>
        <taxon>Alphaproteobacteria</taxon>
        <taxon>Hyphomicrobiales</taxon>
        <taxon>Methylobacteriaceae</taxon>
        <taxon>Methylobacterium</taxon>
    </lineage>
</organism>
<dbReference type="PANTHER" id="PTHR30536:SF5">
    <property type="entry name" value="ALTRONATE DEHYDRATASE"/>
    <property type="match status" value="1"/>
</dbReference>
<dbReference type="EMBL" id="AP014704">
    <property type="protein sequence ID" value="BAQ46431.1"/>
    <property type="molecule type" value="Genomic_DNA"/>
</dbReference>
<evidence type="ECO:0000259" key="3">
    <source>
        <dbReference type="SMART" id="SM00858"/>
    </source>
</evidence>
<dbReference type="PATRIC" id="fig|270351.10.peg.3177"/>
<gene>
    <name evidence="4" type="primary">uxaA</name>
    <name evidence="4" type="ORF">Maq22A_c16515</name>
</gene>
<feature type="domain" description="SAF" evidence="3">
    <location>
        <begin position="21"/>
        <end position="88"/>
    </location>
</feature>
<reference evidence="4 5" key="1">
    <citation type="journal article" date="2015" name="Genome Announc.">
        <title>Complete Genome Sequence of Methylobacterium aquaticum Strain 22A, Isolated from Racomitrium japonicum Moss.</title>
        <authorList>
            <person name="Tani A."/>
            <person name="Ogura Y."/>
            <person name="Hayashi T."/>
            <person name="Kimbara K."/>
        </authorList>
    </citation>
    <scope>NUCLEOTIDE SEQUENCE [LARGE SCALE GENOMIC DNA]</scope>
    <source>
        <strain evidence="4 5">MA-22A</strain>
    </source>
</reference>
<dbReference type="Pfam" id="PF04295">
    <property type="entry name" value="GD_AH_second"/>
    <property type="match status" value="1"/>
</dbReference>
<dbReference type="InterPro" id="IPR007392">
    <property type="entry name" value="GD_AH_second"/>
</dbReference>
<reference evidence="5" key="2">
    <citation type="submission" date="2015-01" db="EMBL/GenBank/DDBJ databases">
        <title>Complete genome sequence of Methylobacterium aquaticum strain 22A.</title>
        <authorList>
            <person name="Tani A."/>
            <person name="Ogura Y."/>
            <person name="Hayashi T."/>
        </authorList>
    </citation>
    <scope>NUCLEOTIDE SEQUENCE [LARGE SCALE GENOMIC DNA]</scope>
    <source>
        <strain evidence="5">MA-22A</strain>
    </source>
</reference>
<dbReference type="Pfam" id="PF08666">
    <property type="entry name" value="SAF"/>
    <property type="match status" value="1"/>
</dbReference>
<dbReference type="Gene3D" id="2.30.130.110">
    <property type="match status" value="1"/>
</dbReference>
<keyword evidence="2" id="KW-0456">Lyase</keyword>
<dbReference type="GO" id="GO:0016829">
    <property type="term" value="F:lyase activity"/>
    <property type="evidence" value="ECO:0007669"/>
    <property type="project" value="UniProtKB-KW"/>
</dbReference>
<dbReference type="CDD" id="cd11613">
    <property type="entry name" value="SAF_AH_GD"/>
    <property type="match status" value="1"/>
</dbReference>
<dbReference type="GO" id="GO:0019698">
    <property type="term" value="P:D-galacturonate catabolic process"/>
    <property type="evidence" value="ECO:0007669"/>
    <property type="project" value="TreeGrafter"/>
</dbReference>
<evidence type="ECO:0000313" key="4">
    <source>
        <dbReference type="EMBL" id="BAQ46431.1"/>
    </source>
</evidence>